<dbReference type="InterPro" id="IPR009057">
    <property type="entry name" value="Homeodomain-like_sf"/>
</dbReference>
<dbReference type="SUPFAM" id="SSF51182">
    <property type="entry name" value="RmlC-like cupins"/>
    <property type="match status" value="1"/>
</dbReference>
<dbReference type="Pfam" id="PF12833">
    <property type="entry name" value="HTH_18"/>
    <property type="match status" value="1"/>
</dbReference>
<evidence type="ECO:0000313" key="7">
    <source>
        <dbReference type="Proteomes" id="UP000238589"/>
    </source>
</evidence>
<evidence type="ECO:0000256" key="1">
    <source>
        <dbReference type="ARBA" id="ARBA00023015"/>
    </source>
</evidence>
<accession>A0A2S9K7D8</accession>
<gene>
    <name evidence="6" type="ORF">C6P64_03535</name>
</gene>
<dbReference type="AlphaFoldDB" id="A0A2S9K7D8"/>
<dbReference type="InterPro" id="IPR011051">
    <property type="entry name" value="RmlC_Cupin_sf"/>
</dbReference>
<dbReference type="CDD" id="cd06999">
    <property type="entry name" value="cupin_HpaA-like_N"/>
    <property type="match status" value="1"/>
</dbReference>
<dbReference type="SMART" id="SM00342">
    <property type="entry name" value="HTH_ARAC"/>
    <property type="match status" value="1"/>
</dbReference>
<dbReference type="GO" id="GO:0043565">
    <property type="term" value="F:sequence-specific DNA binding"/>
    <property type="evidence" value="ECO:0007669"/>
    <property type="project" value="InterPro"/>
</dbReference>
<sequence>MAYPRVIPNYDLYGDQASPEWSDSFNFEWIPQRSQPYNWVIHPHRHDTFLQLLYLSTGQVDFLLDDAHWQGLAPCLIVVPCGHVHGFRFSHDVNGPVVTASQRMLESVAGVAMPELLPTIRKPRLISWQDDMRYVDQLMPLFQTLEQESRAHAPGHVAVSTSLLLALMVQVHRIVEVLDAGGNAPHQPISRQARQIEKFRSLVDRHYRQQKSLQAYASQMGMTPGQLSRLCREALDMSGLDVINARVLHEAQRELVYTHMPIKQLAAELGYGDDAYFSRFFRKHTGLSPSAFRAQALAQLHRQHQSTPPAH</sequence>
<dbReference type="PANTHER" id="PTHR43280:SF32">
    <property type="entry name" value="TRANSCRIPTIONAL REGULATORY PROTEIN"/>
    <property type="match status" value="1"/>
</dbReference>
<proteinExistence type="predicted"/>
<dbReference type="RefSeq" id="WP_105747219.1">
    <property type="nucleotide sequence ID" value="NZ_PVLQ01000012.1"/>
</dbReference>
<dbReference type="Proteomes" id="UP000238589">
    <property type="component" value="Unassembled WGS sequence"/>
</dbReference>
<protein>
    <submittedName>
        <fullName evidence="6">AraC family transcriptional regulator</fullName>
    </submittedName>
</protein>
<dbReference type="OrthoDB" id="9803764at2"/>
<dbReference type="InterPro" id="IPR003313">
    <property type="entry name" value="AraC-bd"/>
</dbReference>
<evidence type="ECO:0000313" key="6">
    <source>
        <dbReference type="EMBL" id="PRD66379.1"/>
    </source>
</evidence>
<dbReference type="PROSITE" id="PS01124">
    <property type="entry name" value="HTH_ARAC_FAMILY_2"/>
    <property type="match status" value="1"/>
</dbReference>
<dbReference type="GO" id="GO:0003700">
    <property type="term" value="F:DNA-binding transcription factor activity"/>
    <property type="evidence" value="ECO:0007669"/>
    <property type="project" value="InterPro"/>
</dbReference>
<feature type="domain" description="HTH araC/xylS-type" evidence="5">
    <location>
        <begin position="197"/>
        <end position="295"/>
    </location>
</feature>
<keyword evidence="3" id="KW-0010">Activator</keyword>
<dbReference type="EMBL" id="PVLQ01000012">
    <property type="protein sequence ID" value="PRD66379.1"/>
    <property type="molecule type" value="Genomic_DNA"/>
</dbReference>
<keyword evidence="7" id="KW-1185">Reference proteome</keyword>
<dbReference type="InterPro" id="IPR047264">
    <property type="entry name" value="Cupin_HpaA-like_N"/>
</dbReference>
<name>A0A2S9K7D8_9BURK</name>
<organism evidence="6 7">
    <name type="scientific">Malikia granosa</name>
    <dbReference type="NCBI Taxonomy" id="263067"/>
    <lineage>
        <taxon>Bacteria</taxon>
        <taxon>Pseudomonadati</taxon>
        <taxon>Pseudomonadota</taxon>
        <taxon>Betaproteobacteria</taxon>
        <taxon>Burkholderiales</taxon>
        <taxon>Comamonadaceae</taxon>
        <taxon>Malikia</taxon>
    </lineage>
</organism>
<dbReference type="PANTHER" id="PTHR43280">
    <property type="entry name" value="ARAC-FAMILY TRANSCRIPTIONAL REGULATOR"/>
    <property type="match status" value="1"/>
</dbReference>
<evidence type="ECO:0000256" key="4">
    <source>
        <dbReference type="ARBA" id="ARBA00023163"/>
    </source>
</evidence>
<keyword evidence="1" id="KW-0805">Transcription regulation</keyword>
<reference evidence="6 7" key="1">
    <citation type="submission" date="2018-03" db="EMBL/GenBank/DDBJ databases">
        <title>Comparative genomics illustrates the genes involved in a hyperalkaliphilic mechanisms of Serpentinomonas isolated from highly-alkaline calcium-rich serpentinized springs.</title>
        <authorList>
            <person name="Suzuki S."/>
            <person name="Ishii S."/>
            <person name="Walworth N."/>
            <person name="Bird L."/>
            <person name="Kuenen J.G."/>
            <person name="Nealson K.H."/>
        </authorList>
    </citation>
    <scope>NUCLEOTIDE SEQUENCE [LARGE SCALE GENOMIC DNA]</scope>
    <source>
        <strain evidence="6 7">P1</strain>
    </source>
</reference>
<dbReference type="InterPro" id="IPR020449">
    <property type="entry name" value="Tscrpt_reg_AraC-type_HTH"/>
</dbReference>
<evidence type="ECO:0000256" key="2">
    <source>
        <dbReference type="ARBA" id="ARBA00023125"/>
    </source>
</evidence>
<keyword evidence="2" id="KW-0238">DNA-binding</keyword>
<dbReference type="SUPFAM" id="SSF46689">
    <property type="entry name" value="Homeodomain-like"/>
    <property type="match status" value="1"/>
</dbReference>
<comment type="caution">
    <text evidence="6">The sequence shown here is derived from an EMBL/GenBank/DDBJ whole genome shotgun (WGS) entry which is preliminary data.</text>
</comment>
<evidence type="ECO:0000256" key="3">
    <source>
        <dbReference type="ARBA" id="ARBA00023159"/>
    </source>
</evidence>
<dbReference type="Pfam" id="PF02311">
    <property type="entry name" value="AraC_binding"/>
    <property type="match status" value="1"/>
</dbReference>
<dbReference type="Gene3D" id="1.10.10.60">
    <property type="entry name" value="Homeodomain-like"/>
    <property type="match status" value="1"/>
</dbReference>
<dbReference type="InterPro" id="IPR018060">
    <property type="entry name" value="HTH_AraC"/>
</dbReference>
<keyword evidence="4" id="KW-0804">Transcription</keyword>
<evidence type="ECO:0000259" key="5">
    <source>
        <dbReference type="PROSITE" id="PS01124"/>
    </source>
</evidence>
<dbReference type="PRINTS" id="PR00032">
    <property type="entry name" value="HTHARAC"/>
</dbReference>